<organism evidence="1 2">
    <name type="scientific">Lentisphaera araneosa HTCC2155</name>
    <dbReference type="NCBI Taxonomy" id="313628"/>
    <lineage>
        <taxon>Bacteria</taxon>
        <taxon>Pseudomonadati</taxon>
        <taxon>Lentisphaerota</taxon>
        <taxon>Lentisphaeria</taxon>
        <taxon>Lentisphaerales</taxon>
        <taxon>Lentisphaeraceae</taxon>
        <taxon>Lentisphaera</taxon>
    </lineage>
</organism>
<dbReference type="GO" id="GO:0004765">
    <property type="term" value="F:shikimate kinase activity"/>
    <property type="evidence" value="ECO:0007669"/>
    <property type="project" value="UniProtKB-EC"/>
</dbReference>
<reference evidence="1 2" key="1">
    <citation type="journal article" date="2010" name="J. Bacteriol.">
        <title>Genome sequence of Lentisphaera araneosa HTCC2155T, the type species of the order Lentisphaerales in the phylum Lentisphaerae.</title>
        <authorList>
            <person name="Thrash J.C."/>
            <person name="Cho J.C."/>
            <person name="Vergin K.L."/>
            <person name="Morris R.M."/>
            <person name="Giovannoni S.J."/>
        </authorList>
    </citation>
    <scope>NUCLEOTIDE SEQUENCE [LARGE SCALE GENOMIC DNA]</scope>
    <source>
        <strain evidence="1 2">HTCC2155</strain>
    </source>
</reference>
<keyword evidence="2" id="KW-1185">Reference proteome</keyword>
<gene>
    <name evidence="1" type="primary">aroK</name>
    <name evidence="1" type="ORF">LNTAR_18885</name>
</gene>
<keyword evidence="1" id="KW-0808">Transferase</keyword>
<dbReference type="STRING" id="313628.LNTAR_18885"/>
<name>A6DNT3_9BACT</name>
<keyword evidence="1" id="KW-0418">Kinase</keyword>
<comment type="caution">
    <text evidence="1">The sequence shown here is derived from an EMBL/GenBank/DDBJ whole genome shotgun (WGS) entry which is preliminary data.</text>
</comment>
<proteinExistence type="predicted"/>
<dbReference type="EMBL" id="ABCK01000014">
    <property type="protein sequence ID" value="EDM26742.1"/>
    <property type="molecule type" value="Genomic_DNA"/>
</dbReference>
<protein>
    <submittedName>
        <fullName evidence="1">Shikimate kinase</fullName>
        <ecNumber evidence="1">2.7.1.71</ecNumber>
    </submittedName>
</protein>
<evidence type="ECO:0000313" key="1">
    <source>
        <dbReference type="EMBL" id="EDM26742.1"/>
    </source>
</evidence>
<accession>A6DNT3</accession>
<sequence length="98" mass="11339">MLNIIKTSDLKLENLPDLSASWRIVSRFALTFDPTEIGDYGEKSGDLDNVSEESNIVELRSHLYVEQRRWNHFGDDPDEETMNAIKTIMKMLHEKVIS</sequence>
<dbReference type="AlphaFoldDB" id="A6DNT3"/>
<dbReference type="EC" id="2.7.1.71" evidence="1"/>
<dbReference type="OrthoDB" id="5917942at2"/>
<dbReference type="Proteomes" id="UP000004947">
    <property type="component" value="Unassembled WGS sequence"/>
</dbReference>
<evidence type="ECO:0000313" key="2">
    <source>
        <dbReference type="Proteomes" id="UP000004947"/>
    </source>
</evidence>
<dbReference type="RefSeq" id="WP_007279520.1">
    <property type="nucleotide sequence ID" value="NZ_ABCK01000014.1"/>
</dbReference>